<comment type="catalytic activity">
    <reaction evidence="5 6">
        <text>dTDP-beta-L-rhamnose + NADP(+) = dTDP-4-dehydro-beta-L-rhamnose + NADPH + H(+)</text>
        <dbReference type="Rhea" id="RHEA:21796"/>
        <dbReference type="ChEBI" id="CHEBI:15378"/>
        <dbReference type="ChEBI" id="CHEBI:57510"/>
        <dbReference type="ChEBI" id="CHEBI:57783"/>
        <dbReference type="ChEBI" id="CHEBI:58349"/>
        <dbReference type="ChEBI" id="CHEBI:62830"/>
        <dbReference type="EC" id="1.1.1.133"/>
    </reaction>
</comment>
<dbReference type="Pfam" id="PF04321">
    <property type="entry name" value="RmlD_sub_bind"/>
    <property type="match status" value="1"/>
</dbReference>
<dbReference type="Proteomes" id="UP000242642">
    <property type="component" value="Unassembled WGS sequence"/>
</dbReference>
<keyword evidence="9" id="KW-1185">Reference proteome</keyword>
<dbReference type="InterPro" id="IPR029903">
    <property type="entry name" value="RmlD-like-bd"/>
</dbReference>
<dbReference type="RefSeq" id="WP_093322269.1">
    <property type="nucleotide sequence ID" value="NZ_FOHV01000040.1"/>
</dbReference>
<dbReference type="InterPro" id="IPR005913">
    <property type="entry name" value="dTDP_dehydrorham_reduct"/>
</dbReference>
<comment type="similarity">
    <text evidence="2 6">Belongs to the dTDP-4-dehydrorhamnose reductase family.</text>
</comment>
<accession>A0A1I0FEM8</accession>
<name>A0A1I0FEM8_9GAMM</name>
<dbReference type="Gene3D" id="3.40.50.720">
    <property type="entry name" value="NAD(P)-binding Rossmann-like Domain"/>
    <property type="match status" value="1"/>
</dbReference>
<evidence type="ECO:0000256" key="1">
    <source>
        <dbReference type="ARBA" id="ARBA00004781"/>
    </source>
</evidence>
<dbReference type="FunFam" id="3.40.50.720:FF:000159">
    <property type="entry name" value="dTDP-4-dehydrorhamnose reductase"/>
    <property type="match status" value="1"/>
</dbReference>
<dbReference type="GO" id="GO:0009243">
    <property type="term" value="P:O antigen biosynthetic process"/>
    <property type="evidence" value="ECO:0007669"/>
    <property type="project" value="UniProtKB-UniPathway"/>
</dbReference>
<dbReference type="PANTHER" id="PTHR10491">
    <property type="entry name" value="DTDP-4-DEHYDRORHAMNOSE REDUCTASE"/>
    <property type="match status" value="1"/>
</dbReference>
<evidence type="ECO:0000313" key="9">
    <source>
        <dbReference type="Proteomes" id="UP000242642"/>
    </source>
</evidence>
<evidence type="ECO:0000256" key="4">
    <source>
        <dbReference type="ARBA" id="ARBA00017099"/>
    </source>
</evidence>
<dbReference type="OrthoDB" id="9803892at2"/>
<dbReference type="CDD" id="cd05254">
    <property type="entry name" value="dTDP_HR_like_SDR_e"/>
    <property type="match status" value="1"/>
</dbReference>
<comment type="pathway">
    <text evidence="1 6">Carbohydrate biosynthesis; dTDP-L-rhamnose biosynthesis.</text>
</comment>
<dbReference type="GO" id="GO:0019305">
    <property type="term" value="P:dTDP-rhamnose biosynthetic process"/>
    <property type="evidence" value="ECO:0007669"/>
    <property type="project" value="UniProtKB-UniPathway"/>
</dbReference>
<dbReference type="STRING" id="1123402.SAMN02583745_02741"/>
<evidence type="ECO:0000313" key="8">
    <source>
        <dbReference type="EMBL" id="SET56634.1"/>
    </source>
</evidence>
<feature type="domain" description="RmlD-like substrate binding" evidence="7">
    <location>
        <begin position="1"/>
        <end position="281"/>
    </location>
</feature>
<evidence type="ECO:0000256" key="3">
    <source>
        <dbReference type="ARBA" id="ARBA00012929"/>
    </source>
</evidence>
<evidence type="ECO:0000256" key="5">
    <source>
        <dbReference type="ARBA" id="ARBA00048200"/>
    </source>
</evidence>
<dbReference type="GO" id="GO:0005829">
    <property type="term" value="C:cytosol"/>
    <property type="evidence" value="ECO:0007669"/>
    <property type="project" value="TreeGrafter"/>
</dbReference>
<evidence type="ECO:0000256" key="6">
    <source>
        <dbReference type="RuleBase" id="RU364082"/>
    </source>
</evidence>
<evidence type="ECO:0000259" key="7">
    <source>
        <dbReference type="Pfam" id="PF04321"/>
    </source>
</evidence>
<dbReference type="GO" id="GO:0008831">
    <property type="term" value="F:dTDP-4-dehydrorhamnose reductase activity"/>
    <property type="evidence" value="ECO:0007669"/>
    <property type="project" value="UniProtKB-EC"/>
</dbReference>
<comment type="function">
    <text evidence="6">Catalyzes the reduction of dTDP-6-deoxy-L-lyxo-4-hexulose to yield dTDP-L-rhamnose.</text>
</comment>
<dbReference type="UniPathway" id="UPA00281"/>
<comment type="cofactor">
    <cofactor evidence="6">
        <name>Mg(2+)</name>
        <dbReference type="ChEBI" id="CHEBI:18420"/>
    </cofactor>
    <text evidence="6">Binds 1 Mg(2+) ion per monomer.</text>
</comment>
<proteinExistence type="inferred from homology"/>
<keyword evidence="6" id="KW-0560">Oxidoreductase</keyword>
<dbReference type="Gene3D" id="3.90.25.10">
    <property type="entry name" value="UDP-galactose 4-epimerase, domain 1"/>
    <property type="match status" value="1"/>
</dbReference>
<dbReference type="UniPathway" id="UPA00124"/>
<dbReference type="SUPFAM" id="SSF51735">
    <property type="entry name" value="NAD(P)-binding Rossmann-fold domains"/>
    <property type="match status" value="1"/>
</dbReference>
<dbReference type="EC" id="1.1.1.133" evidence="3 6"/>
<protein>
    <recommendedName>
        <fullName evidence="4 6">dTDP-4-dehydrorhamnose reductase</fullName>
        <ecNumber evidence="3 6">1.1.1.133</ecNumber>
    </recommendedName>
</protein>
<reference evidence="9" key="1">
    <citation type="submission" date="2016-10" db="EMBL/GenBank/DDBJ databases">
        <authorList>
            <person name="Varghese N."/>
            <person name="Submissions S."/>
        </authorList>
    </citation>
    <scope>NUCLEOTIDE SEQUENCE [LARGE SCALE GENOMIC DNA]</scope>
    <source>
        <strain evidence="9">DSM 18579</strain>
    </source>
</reference>
<organism evidence="8 9">
    <name type="scientific">Thorsellia anophelis DSM 18579</name>
    <dbReference type="NCBI Taxonomy" id="1123402"/>
    <lineage>
        <taxon>Bacteria</taxon>
        <taxon>Pseudomonadati</taxon>
        <taxon>Pseudomonadota</taxon>
        <taxon>Gammaproteobacteria</taxon>
        <taxon>Enterobacterales</taxon>
        <taxon>Thorselliaceae</taxon>
        <taxon>Thorsellia</taxon>
    </lineage>
</organism>
<gene>
    <name evidence="8" type="ORF">SAMN02583745_02741</name>
</gene>
<sequence>MRIVLTGSNGQLGQSLLDRFPTHWGVFAFDSSELNITDYNSVQDKVIHLSPDVIINAAAYTAVDKAEDEPQLAKNVNVIGTKNLAQSAKRVGARFIHISTDYVFDGKSVTPYLETDTTNPKSVYGQTKLEGELVAQQILDDVLIFRTAWVFSEHGNNFYKTMLRLFAERDVLSVVADQIGKPTYAGDLANAIIHSIIKEIPPGVYHYSGDNVVSWFEFAKFIYEQFNSLSGKQIKLQAITSNAYPQKAKRPSYSVLNNQKIISFGVLSSNWQDAVKRIIRNDYD</sequence>
<dbReference type="EMBL" id="FOHV01000040">
    <property type="protein sequence ID" value="SET56634.1"/>
    <property type="molecule type" value="Genomic_DNA"/>
</dbReference>
<dbReference type="AlphaFoldDB" id="A0A1I0FEM8"/>
<keyword evidence="6" id="KW-0521">NADP</keyword>
<dbReference type="InterPro" id="IPR036291">
    <property type="entry name" value="NAD(P)-bd_dom_sf"/>
</dbReference>
<dbReference type="PANTHER" id="PTHR10491:SF4">
    <property type="entry name" value="METHIONINE ADENOSYLTRANSFERASE 2 SUBUNIT BETA"/>
    <property type="match status" value="1"/>
</dbReference>
<dbReference type="NCBIfam" id="TIGR01214">
    <property type="entry name" value="rmlD"/>
    <property type="match status" value="1"/>
</dbReference>
<evidence type="ECO:0000256" key="2">
    <source>
        <dbReference type="ARBA" id="ARBA00010944"/>
    </source>
</evidence>